<dbReference type="EMBL" id="CP036273">
    <property type="protein sequence ID" value="QDU24020.1"/>
    <property type="molecule type" value="Genomic_DNA"/>
</dbReference>
<dbReference type="GO" id="GO:0005886">
    <property type="term" value="C:plasma membrane"/>
    <property type="evidence" value="ECO:0007669"/>
    <property type="project" value="UniProtKB-SubCell"/>
</dbReference>
<accession>A0A517Y2L3</accession>
<evidence type="ECO:0008006" key="10">
    <source>
        <dbReference type="Google" id="ProtNLM"/>
    </source>
</evidence>
<evidence type="ECO:0000256" key="7">
    <source>
        <dbReference type="SAM" id="Phobius"/>
    </source>
</evidence>
<organism evidence="8 9">
    <name type="scientific">Urbifossiella limnaea</name>
    <dbReference type="NCBI Taxonomy" id="2528023"/>
    <lineage>
        <taxon>Bacteria</taxon>
        <taxon>Pseudomonadati</taxon>
        <taxon>Planctomycetota</taxon>
        <taxon>Planctomycetia</taxon>
        <taxon>Gemmatales</taxon>
        <taxon>Gemmataceae</taxon>
        <taxon>Urbifossiella</taxon>
    </lineage>
</organism>
<feature type="transmembrane region" description="Helical" evidence="7">
    <location>
        <begin position="51"/>
        <end position="70"/>
    </location>
</feature>
<evidence type="ECO:0000256" key="5">
    <source>
        <dbReference type="ARBA" id="ARBA00022989"/>
    </source>
</evidence>
<sequence length="73" mass="7582">MDWTKLGGQVVTMVVAVGVGLAFFAAAFFLIARVVPFSLRKEIEEDQNTALGVIVGAVILGIAIIIAAAIHGT</sequence>
<evidence type="ECO:0000256" key="1">
    <source>
        <dbReference type="ARBA" id="ARBA00004651"/>
    </source>
</evidence>
<dbReference type="InterPro" id="IPR007140">
    <property type="entry name" value="DUF350"/>
</dbReference>
<gene>
    <name evidence="8" type="ORF">ETAA1_60310</name>
</gene>
<dbReference type="Pfam" id="PF03994">
    <property type="entry name" value="DUF350"/>
    <property type="match status" value="1"/>
</dbReference>
<evidence type="ECO:0000313" key="8">
    <source>
        <dbReference type="EMBL" id="QDU24020.1"/>
    </source>
</evidence>
<keyword evidence="6 7" id="KW-0472">Membrane</keyword>
<keyword evidence="3" id="KW-1003">Cell membrane</keyword>
<evidence type="ECO:0000313" key="9">
    <source>
        <dbReference type="Proteomes" id="UP000319576"/>
    </source>
</evidence>
<proteinExistence type="inferred from homology"/>
<feature type="transmembrane region" description="Helical" evidence="7">
    <location>
        <begin position="6"/>
        <end position="31"/>
    </location>
</feature>
<dbReference type="KEGG" id="uli:ETAA1_60310"/>
<dbReference type="AlphaFoldDB" id="A0A517Y2L3"/>
<evidence type="ECO:0000256" key="2">
    <source>
        <dbReference type="ARBA" id="ARBA00005779"/>
    </source>
</evidence>
<comment type="similarity">
    <text evidence="2">Belongs to the UPF0719 family.</text>
</comment>
<keyword evidence="4 7" id="KW-0812">Transmembrane</keyword>
<evidence type="ECO:0000256" key="4">
    <source>
        <dbReference type="ARBA" id="ARBA00022692"/>
    </source>
</evidence>
<keyword evidence="5 7" id="KW-1133">Transmembrane helix</keyword>
<name>A0A517Y2L3_9BACT</name>
<evidence type="ECO:0000256" key="3">
    <source>
        <dbReference type="ARBA" id="ARBA00022475"/>
    </source>
</evidence>
<comment type="subcellular location">
    <subcellularLocation>
        <location evidence="1">Cell membrane</location>
        <topology evidence="1">Multi-pass membrane protein</topology>
    </subcellularLocation>
</comment>
<keyword evidence="9" id="KW-1185">Reference proteome</keyword>
<protein>
    <recommendedName>
        <fullName evidence="10">DUF350 domain-containing protein</fullName>
    </recommendedName>
</protein>
<dbReference type="RefSeq" id="WP_145244217.1">
    <property type="nucleotide sequence ID" value="NZ_CP036273.1"/>
</dbReference>
<dbReference type="Proteomes" id="UP000319576">
    <property type="component" value="Chromosome"/>
</dbReference>
<evidence type="ECO:0000256" key="6">
    <source>
        <dbReference type="ARBA" id="ARBA00023136"/>
    </source>
</evidence>
<reference evidence="8 9" key="1">
    <citation type="submission" date="2019-02" db="EMBL/GenBank/DDBJ databases">
        <title>Deep-cultivation of Planctomycetes and their phenomic and genomic characterization uncovers novel biology.</title>
        <authorList>
            <person name="Wiegand S."/>
            <person name="Jogler M."/>
            <person name="Boedeker C."/>
            <person name="Pinto D."/>
            <person name="Vollmers J."/>
            <person name="Rivas-Marin E."/>
            <person name="Kohn T."/>
            <person name="Peeters S.H."/>
            <person name="Heuer A."/>
            <person name="Rast P."/>
            <person name="Oberbeckmann S."/>
            <person name="Bunk B."/>
            <person name="Jeske O."/>
            <person name="Meyerdierks A."/>
            <person name="Storesund J.E."/>
            <person name="Kallscheuer N."/>
            <person name="Luecker S."/>
            <person name="Lage O.M."/>
            <person name="Pohl T."/>
            <person name="Merkel B.J."/>
            <person name="Hornburger P."/>
            <person name="Mueller R.-W."/>
            <person name="Bruemmer F."/>
            <person name="Labrenz M."/>
            <person name="Spormann A.M."/>
            <person name="Op den Camp H."/>
            <person name="Overmann J."/>
            <person name="Amann R."/>
            <person name="Jetten M.S.M."/>
            <person name="Mascher T."/>
            <person name="Medema M.H."/>
            <person name="Devos D.P."/>
            <person name="Kaster A.-K."/>
            <person name="Ovreas L."/>
            <person name="Rohde M."/>
            <person name="Galperin M.Y."/>
            <person name="Jogler C."/>
        </authorList>
    </citation>
    <scope>NUCLEOTIDE SEQUENCE [LARGE SCALE GENOMIC DNA]</scope>
    <source>
        <strain evidence="8 9">ETA_A1</strain>
    </source>
</reference>